<dbReference type="STRING" id="29920.A0A329RC80"/>
<sequence length="416" mass="47468">MSLHLIDADAHMTLAEALAFIDESLQPDSIDVNWSEFAPHPSPQECYYSNSATRRSPDVRSKGTRSPTGPQLPKRNLSRDRQRLEILQLRAEAELLQQRVVELEKKQQEYEDAAFEMTMLGRRNGLLFDVWKRLANKYQELRREAETENRQLCAIYAHHVATIEMLRRLLQLHEQAKKIPRSTARYFVHTHFDPDAVSLETMTRLHGSLDQLYAETDRVLLSNGLGVITSPSSQTNFKWITDTVSHIESLYSRIIPFDYKAVGNASWHEMTKSYVESAIQCGQEAKVAAVSQDFTLELEEDGSPVKIQFRYAGKRIADPHREVLVLSGHSQLLEAFGAVVSGIHFEEKNWLVLTELSPGVTLVSVFSWCRSSPHCMPLIWSVNAQESLLKMTSIYCGPNQFSRDFMLDLVLEKAIF</sequence>
<proteinExistence type="predicted"/>
<dbReference type="VEuPathDB" id="FungiDB:PC110_g21375"/>
<accession>A0A329RC80</accession>
<evidence type="ECO:0000313" key="2">
    <source>
        <dbReference type="EMBL" id="RAW22184.1"/>
    </source>
</evidence>
<reference evidence="2 3" key="1">
    <citation type="submission" date="2018-01" db="EMBL/GenBank/DDBJ databases">
        <title>Draft genome of the strawberry crown rot pathogen Phytophthora cactorum.</title>
        <authorList>
            <person name="Armitage A.D."/>
            <person name="Lysoe E."/>
            <person name="Nellist C.F."/>
            <person name="Harrison R.J."/>
            <person name="Brurberg M.B."/>
        </authorList>
    </citation>
    <scope>NUCLEOTIDE SEQUENCE [LARGE SCALE GENOMIC DNA]</scope>
    <source>
        <strain evidence="2 3">10300</strain>
    </source>
</reference>
<evidence type="ECO:0000256" key="1">
    <source>
        <dbReference type="SAM" id="MobiDB-lite"/>
    </source>
</evidence>
<protein>
    <submittedName>
        <fullName evidence="2">Uncharacterized protein</fullName>
    </submittedName>
</protein>
<feature type="region of interest" description="Disordered" evidence="1">
    <location>
        <begin position="43"/>
        <end position="77"/>
    </location>
</feature>
<comment type="caution">
    <text evidence="2">The sequence shown here is derived from an EMBL/GenBank/DDBJ whole genome shotgun (WGS) entry which is preliminary data.</text>
</comment>
<dbReference type="OrthoDB" id="124765at2759"/>
<keyword evidence="3" id="KW-1185">Reference proteome</keyword>
<gene>
    <name evidence="2" type="ORF">PC110_g21375</name>
</gene>
<dbReference type="AlphaFoldDB" id="A0A329RC80"/>
<dbReference type="Proteomes" id="UP000251314">
    <property type="component" value="Unassembled WGS sequence"/>
</dbReference>
<name>A0A329RC80_9STRA</name>
<evidence type="ECO:0000313" key="3">
    <source>
        <dbReference type="Proteomes" id="UP000251314"/>
    </source>
</evidence>
<dbReference type="CDD" id="cd14686">
    <property type="entry name" value="bZIP"/>
    <property type="match status" value="1"/>
</dbReference>
<dbReference type="PANTHER" id="PTHR35796">
    <property type="entry name" value="HYPOTHETICAL CYTOSOLIC PROTEIN"/>
    <property type="match status" value="1"/>
</dbReference>
<dbReference type="PANTHER" id="PTHR35796:SF3">
    <property type="entry name" value="BHLH DOMAIN-CONTAINING PROTEIN"/>
    <property type="match status" value="1"/>
</dbReference>
<dbReference type="EMBL" id="MJFZ01001399">
    <property type="protein sequence ID" value="RAW22184.1"/>
    <property type="molecule type" value="Genomic_DNA"/>
</dbReference>
<organism evidence="2 3">
    <name type="scientific">Phytophthora cactorum</name>
    <dbReference type="NCBI Taxonomy" id="29920"/>
    <lineage>
        <taxon>Eukaryota</taxon>
        <taxon>Sar</taxon>
        <taxon>Stramenopiles</taxon>
        <taxon>Oomycota</taxon>
        <taxon>Peronosporomycetes</taxon>
        <taxon>Peronosporales</taxon>
        <taxon>Peronosporaceae</taxon>
        <taxon>Phytophthora</taxon>
    </lineage>
</organism>